<dbReference type="Pfam" id="PF12811">
    <property type="entry name" value="BaxI_1"/>
    <property type="match status" value="1"/>
</dbReference>
<feature type="transmembrane region" description="Helical" evidence="2">
    <location>
        <begin position="119"/>
        <end position="138"/>
    </location>
</feature>
<gene>
    <name evidence="3" type="ORF">FPL14_16955</name>
</gene>
<dbReference type="Proteomes" id="UP000515679">
    <property type="component" value="Chromosome"/>
</dbReference>
<reference evidence="3 4" key="1">
    <citation type="submission" date="2019-07" db="EMBL/GenBank/DDBJ databases">
        <authorList>
            <person name="Kim J.K."/>
            <person name="Cheong H.-M."/>
            <person name="Choi Y."/>
            <person name="Hwang K.J."/>
            <person name="Lee S."/>
            <person name="Choi C."/>
        </authorList>
    </citation>
    <scope>NUCLEOTIDE SEQUENCE [LARGE SCALE GENOMIC DNA]</scope>
    <source>
        <strain evidence="3 4">KS 22</strain>
    </source>
</reference>
<keyword evidence="2" id="KW-0472">Membrane</keyword>
<dbReference type="EMBL" id="CP041969">
    <property type="protein sequence ID" value="QMV42690.1"/>
    <property type="molecule type" value="Genomic_DNA"/>
</dbReference>
<protein>
    <submittedName>
        <fullName evidence="3">Bax inhibitor-1/YccA family protein</fullName>
    </submittedName>
</protein>
<proteinExistence type="predicted"/>
<feature type="transmembrane region" description="Helical" evidence="2">
    <location>
        <begin position="150"/>
        <end position="174"/>
    </location>
</feature>
<feature type="region of interest" description="Disordered" evidence="1">
    <location>
        <begin position="1"/>
        <end position="24"/>
    </location>
</feature>
<feature type="transmembrane region" description="Helical" evidence="2">
    <location>
        <begin position="221"/>
        <end position="239"/>
    </location>
</feature>
<keyword evidence="2" id="KW-0812">Transmembrane</keyword>
<feature type="transmembrane region" description="Helical" evidence="2">
    <location>
        <begin position="186"/>
        <end position="209"/>
    </location>
</feature>
<evidence type="ECO:0000313" key="4">
    <source>
        <dbReference type="Proteomes" id="UP000515679"/>
    </source>
</evidence>
<evidence type="ECO:0000256" key="1">
    <source>
        <dbReference type="SAM" id="MobiDB-lite"/>
    </source>
</evidence>
<dbReference type="PIRSF" id="PIRSF009160">
    <property type="entry name" value="UCP009160"/>
    <property type="match status" value="1"/>
</dbReference>
<dbReference type="InterPro" id="IPR010539">
    <property type="entry name" value="BaxI_1-like"/>
</dbReference>
<dbReference type="AlphaFoldDB" id="A0A7G5C0F6"/>
<organism evidence="3 4">
    <name type="scientific">Cohnella cholangitidis</name>
    <dbReference type="NCBI Taxonomy" id="2598458"/>
    <lineage>
        <taxon>Bacteria</taxon>
        <taxon>Bacillati</taxon>
        <taxon>Bacillota</taxon>
        <taxon>Bacilli</taxon>
        <taxon>Bacillales</taxon>
        <taxon>Paenibacillaceae</taxon>
        <taxon>Cohnella</taxon>
    </lineage>
</organism>
<dbReference type="KEGG" id="cchl:FPL14_16955"/>
<keyword evidence="2" id="KW-1133">Transmembrane helix</keyword>
<dbReference type="PANTHER" id="PTHR41282">
    <property type="entry name" value="CONSERVED TRANSMEMBRANE PROTEIN-RELATED"/>
    <property type="match status" value="1"/>
</dbReference>
<keyword evidence="4" id="KW-1185">Reference proteome</keyword>
<name>A0A7G5C0F6_9BACL</name>
<feature type="compositionally biased region" description="Polar residues" evidence="1">
    <location>
        <begin position="8"/>
        <end position="19"/>
    </location>
</feature>
<feature type="transmembrane region" description="Helical" evidence="2">
    <location>
        <begin position="93"/>
        <end position="113"/>
    </location>
</feature>
<dbReference type="PANTHER" id="PTHR41282:SF1">
    <property type="entry name" value="CONSERVED TRANSMEMBRANE PROTEIN-RELATED"/>
    <property type="match status" value="1"/>
</dbReference>
<feature type="transmembrane region" description="Helical" evidence="2">
    <location>
        <begin position="66"/>
        <end position="86"/>
    </location>
</feature>
<accession>A0A7G5C0F6</accession>
<feature type="transmembrane region" description="Helical" evidence="2">
    <location>
        <begin position="42"/>
        <end position="60"/>
    </location>
</feature>
<evidence type="ECO:0000256" key="2">
    <source>
        <dbReference type="SAM" id="Phobius"/>
    </source>
</evidence>
<sequence>MARCFSGDSRSGNPTLNDNTFERTGGYGSTEKMTIEGTVNKAFIMLAILLGGAFVTWSMYFDGRNVLPIAIGGAICGFILALIISFKPRTSPYLVPIYAALEGVFLGAISANYESRFQGITMQATLLTMAVFVALLLAYKTRIIKATENFKLGVFAATAGIFLVYLLSFVLGLFGVTVPYLHDNSLIGIGISLVIVVVAALNLVLDFDFIESGSQQGAPKYMEWYGAFGLMVTLVWLYLEMLRLLSKIMSRD</sequence>
<evidence type="ECO:0000313" key="3">
    <source>
        <dbReference type="EMBL" id="QMV42690.1"/>
    </source>
</evidence>